<dbReference type="RefSeq" id="WP_377031340.1">
    <property type="nucleotide sequence ID" value="NZ_JBHOMY010000120.1"/>
</dbReference>
<proteinExistence type="predicted"/>
<evidence type="ECO:0000313" key="1">
    <source>
        <dbReference type="EMBL" id="MFC1459898.1"/>
    </source>
</evidence>
<name>A0ABV6YF32_9HYPH</name>
<reference evidence="1 2" key="1">
    <citation type="submission" date="2024-09" db="EMBL/GenBank/DDBJ databases">
        <title>Nodulacao em especies de Leguminosae Basais da Amazonia e Caracterizacao dos Rizobios e Bacterias Associadas aos Nodulos.</title>
        <authorList>
            <person name="Jambeiro I.C.A."/>
            <person name="Lopes I.S."/>
            <person name="Aguiar E.R.G.R."/>
            <person name="Santos A.F.J."/>
            <person name="Dos Santos J.M.F."/>
            <person name="Gross E."/>
        </authorList>
    </citation>
    <scope>NUCLEOTIDE SEQUENCE [LARGE SCALE GENOMIC DNA]</scope>
    <source>
        <strain evidence="1 2">BRUESC1165</strain>
    </source>
</reference>
<evidence type="ECO:0000313" key="2">
    <source>
        <dbReference type="Proteomes" id="UP001593940"/>
    </source>
</evidence>
<comment type="caution">
    <text evidence="1">The sequence shown here is derived from an EMBL/GenBank/DDBJ whole genome shotgun (WGS) entry which is preliminary data.</text>
</comment>
<gene>
    <name evidence="1" type="ORF">ACETIH_24980</name>
</gene>
<keyword evidence="2" id="KW-1185">Reference proteome</keyword>
<dbReference type="EMBL" id="JBHOMY010000120">
    <property type="protein sequence ID" value="MFC1459898.1"/>
    <property type="molecule type" value="Genomic_DNA"/>
</dbReference>
<protein>
    <submittedName>
        <fullName evidence="1">HEPN domain-containing protein</fullName>
    </submittedName>
</protein>
<sequence length="124" mass="14322">MIIDTALEAGTRPPFANFIQRQALERKYHSMFDWKASNINSFFALFGPACKEELMKLSKRDGLDDAIRDFVYINSERNKLVHGNFAGFSLEATFEEIWGKFSNAKRVVEWLPHQIKNLCSTSEE</sequence>
<accession>A0ABV6YF32</accession>
<organism evidence="1 2">
    <name type="scientific">Microvirga arabica</name>
    <dbReference type="NCBI Taxonomy" id="1128671"/>
    <lineage>
        <taxon>Bacteria</taxon>
        <taxon>Pseudomonadati</taxon>
        <taxon>Pseudomonadota</taxon>
        <taxon>Alphaproteobacteria</taxon>
        <taxon>Hyphomicrobiales</taxon>
        <taxon>Methylobacteriaceae</taxon>
        <taxon>Microvirga</taxon>
    </lineage>
</organism>
<dbReference type="Proteomes" id="UP001593940">
    <property type="component" value="Unassembled WGS sequence"/>
</dbReference>